<dbReference type="Proteomes" id="UP001589858">
    <property type="component" value="Unassembled WGS sequence"/>
</dbReference>
<keyword evidence="4" id="KW-1185">Reference proteome</keyword>
<accession>A0ABV6S408</accession>
<evidence type="ECO:0000256" key="1">
    <source>
        <dbReference type="SAM" id="MobiDB-lite"/>
    </source>
</evidence>
<organism evidence="3 4">
    <name type="scientific">Novosphingobium clariflavum</name>
    <dbReference type="NCBI Taxonomy" id="2029884"/>
    <lineage>
        <taxon>Bacteria</taxon>
        <taxon>Pseudomonadati</taxon>
        <taxon>Pseudomonadota</taxon>
        <taxon>Alphaproteobacteria</taxon>
        <taxon>Sphingomonadales</taxon>
        <taxon>Sphingomonadaceae</taxon>
        <taxon>Novosphingobium</taxon>
    </lineage>
</organism>
<dbReference type="Pfam" id="PF08378">
    <property type="entry name" value="NERD"/>
    <property type="match status" value="1"/>
</dbReference>
<comment type="caution">
    <text evidence="3">The sequence shown here is derived from an EMBL/GenBank/DDBJ whole genome shotgun (WGS) entry which is preliminary data.</text>
</comment>
<gene>
    <name evidence="3" type="ORF">ACFFF8_05165</name>
</gene>
<dbReference type="PROSITE" id="PS50965">
    <property type="entry name" value="NERD"/>
    <property type="match status" value="1"/>
</dbReference>
<name>A0ABV6S408_9SPHN</name>
<dbReference type="InterPro" id="IPR011528">
    <property type="entry name" value="NERD"/>
</dbReference>
<sequence>MIAKKSTRAAEYAFASEVMKSPEFAILPAATRKAIQTHRSGLFGEKDTAHILDREFGARDNDRHVVIHDLRLPDGLGGFAQFDHILLSRVSRTAAIFESKNYAGRISKNSEDEWHVWYNGQRLPTDIPNPVAQVRRQRAVLEAWFKVRGHTKAFEKIGVFVVIPPDGSLNRKTIPGDVPIYKSDNVVAAWMGFGGSTPLSRLFSSGISGQHMLGIARQLVADHQPEDDIYIRLGIDPGSPDPQPTGAPARDTPAVETIPEQEPVTQSAPSIMPDTMSAPPPQIEEQGEAEQETASMEEPSGDTPEPQIRVRRKAGAAVEVCAGIFERTLPDGRIAFRAAKDDDIGREALSSLCKGRAMWNPLYSNWICEMEVADDVRASLPAAIQTVQTS</sequence>
<feature type="domain" description="NERD" evidence="2">
    <location>
        <begin position="40"/>
        <end position="164"/>
    </location>
</feature>
<evidence type="ECO:0000259" key="2">
    <source>
        <dbReference type="PROSITE" id="PS50965"/>
    </source>
</evidence>
<protein>
    <submittedName>
        <fullName evidence="3">NERD domain-containing protein</fullName>
    </submittedName>
</protein>
<proteinExistence type="predicted"/>
<dbReference type="EMBL" id="JBHLTM010000022">
    <property type="protein sequence ID" value="MFC0683976.1"/>
    <property type="molecule type" value="Genomic_DNA"/>
</dbReference>
<feature type="region of interest" description="Disordered" evidence="1">
    <location>
        <begin position="232"/>
        <end position="307"/>
    </location>
</feature>
<evidence type="ECO:0000313" key="4">
    <source>
        <dbReference type="Proteomes" id="UP001589858"/>
    </source>
</evidence>
<dbReference type="RefSeq" id="WP_267224044.1">
    <property type="nucleotide sequence ID" value="NZ_JAPCWC010000030.1"/>
</dbReference>
<reference evidence="3 4" key="1">
    <citation type="submission" date="2024-09" db="EMBL/GenBank/DDBJ databases">
        <authorList>
            <person name="Sun Q."/>
            <person name="Mori K."/>
        </authorList>
    </citation>
    <scope>NUCLEOTIDE SEQUENCE [LARGE SCALE GENOMIC DNA]</scope>
    <source>
        <strain evidence="3 4">CICC 11035S</strain>
    </source>
</reference>
<evidence type="ECO:0000313" key="3">
    <source>
        <dbReference type="EMBL" id="MFC0683976.1"/>
    </source>
</evidence>